<reference evidence="3 4" key="1">
    <citation type="journal article" date="2018" name="Genome Biol. Evol.">
        <title>Multiple Roots of Fruiting Body Formation in Amoebozoa.</title>
        <authorList>
            <person name="Hillmann F."/>
            <person name="Forbes G."/>
            <person name="Novohradska S."/>
            <person name="Ferling I."/>
            <person name="Riege K."/>
            <person name="Groth M."/>
            <person name="Westermann M."/>
            <person name="Marz M."/>
            <person name="Spaller T."/>
            <person name="Winckler T."/>
            <person name="Schaap P."/>
            <person name="Glockner G."/>
        </authorList>
    </citation>
    <scope>NUCLEOTIDE SEQUENCE [LARGE SCALE GENOMIC DNA]</scope>
    <source>
        <strain evidence="3 4">Jena</strain>
    </source>
</reference>
<protein>
    <submittedName>
        <fullName evidence="3">Craniofacial development protein 1</fullName>
    </submittedName>
</protein>
<dbReference type="OrthoDB" id="445677at2759"/>
<feature type="compositionally biased region" description="Low complexity" evidence="1">
    <location>
        <begin position="90"/>
        <end position="117"/>
    </location>
</feature>
<evidence type="ECO:0000313" key="4">
    <source>
        <dbReference type="Proteomes" id="UP000241769"/>
    </source>
</evidence>
<dbReference type="EMBL" id="MDYQ01000115">
    <property type="protein sequence ID" value="PRP81874.1"/>
    <property type="molecule type" value="Genomic_DNA"/>
</dbReference>
<dbReference type="AlphaFoldDB" id="A0A2P6ND40"/>
<proteinExistence type="predicted"/>
<dbReference type="Proteomes" id="UP000241769">
    <property type="component" value="Unassembled WGS sequence"/>
</dbReference>
<feature type="compositionally biased region" description="Basic and acidic residues" evidence="1">
    <location>
        <begin position="70"/>
        <end position="81"/>
    </location>
</feature>
<dbReference type="PANTHER" id="PTHR48295">
    <property type="entry name" value="CRANIOFACIAL DEVELOPMENT PROTEIN 1"/>
    <property type="match status" value="1"/>
</dbReference>
<dbReference type="PROSITE" id="PS51279">
    <property type="entry name" value="BCNT_C"/>
    <property type="match status" value="1"/>
</dbReference>
<feature type="domain" description="BCNT-C" evidence="2">
    <location>
        <begin position="113"/>
        <end position="191"/>
    </location>
</feature>
<gene>
    <name evidence="3" type="ORF">PROFUN_08738</name>
</gene>
<evidence type="ECO:0000313" key="3">
    <source>
        <dbReference type="EMBL" id="PRP81874.1"/>
    </source>
</evidence>
<evidence type="ECO:0000259" key="2">
    <source>
        <dbReference type="PROSITE" id="PS51279"/>
    </source>
</evidence>
<feature type="region of interest" description="Disordered" evidence="1">
    <location>
        <begin position="1"/>
        <end position="141"/>
    </location>
</feature>
<feature type="compositionally biased region" description="Acidic residues" evidence="1">
    <location>
        <begin position="14"/>
        <end position="35"/>
    </location>
</feature>
<organism evidence="3 4">
    <name type="scientific">Planoprotostelium fungivorum</name>
    <dbReference type="NCBI Taxonomy" id="1890364"/>
    <lineage>
        <taxon>Eukaryota</taxon>
        <taxon>Amoebozoa</taxon>
        <taxon>Evosea</taxon>
        <taxon>Variosea</taxon>
        <taxon>Cavosteliida</taxon>
        <taxon>Cavosteliaceae</taxon>
        <taxon>Planoprotostelium</taxon>
    </lineage>
</organism>
<dbReference type="InterPro" id="IPR011421">
    <property type="entry name" value="BCNT-C"/>
</dbReference>
<dbReference type="Pfam" id="PF07572">
    <property type="entry name" value="BCNT"/>
    <property type="match status" value="1"/>
</dbReference>
<comment type="caution">
    <text evidence="3">The sequence shown here is derived from an EMBL/GenBank/DDBJ whole genome shotgun (WGS) entry which is preliminary data.</text>
</comment>
<feature type="compositionally biased region" description="Polar residues" evidence="1">
    <location>
        <begin position="124"/>
        <end position="137"/>
    </location>
</feature>
<evidence type="ECO:0000256" key="1">
    <source>
        <dbReference type="SAM" id="MobiDB-lite"/>
    </source>
</evidence>
<dbReference type="InParanoid" id="A0A2P6ND40"/>
<sequence length="191" mass="21171">MSTEDKPIEKKPEEEEDSDEEDDDFAPSYGEDNDADISKELVPEDDDDDEEGSSRKRKAPTGTPAASKIAKVESETDKTEAVRPSTRSTPVAAPLKPVTKAAVPAKKAAAKPQKPTTNLDKLLSNLSGGKKTSTLSKTRNDWEKFKEKEGITDDLRAQTQSGGFLEKQAFLQRADLREFEKEKEIRMSKKK</sequence>
<feature type="compositionally biased region" description="Basic and acidic residues" evidence="1">
    <location>
        <begin position="1"/>
        <end position="13"/>
    </location>
</feature>
<dbReference type="PANTHER" id="PTHR48295:SF1">
    <property type="entry name" value="SWR1-COMPLEX PROTEIN 5"/>
    <property type="match status" value="1"/>
</dbReference>
<keyword evidence="4" id="KW-1185">Reference proteome</keyword>
<accession>A0A2P6ND40</accession>
<dbReference type="InterPro" id="IPR027124">
    <property type="entry name" value="Swc5/CFDP1/2"/>
</dbReference>
<dbReference type="STRING" id="1890364.A0A2P6ND40"/>
<name>A0A2P6ND40_9EUKA</name>